<dbReference type="EMBL" id="GEMB01007265">
    <property type="protein sequence ID" value="JAR96111.1"/>
    <property type="molecule type" value="Transcribed_RNA"/>
</dbReference>
<evidence type="ECO:0000256" key="1">
    <source>
        <dbReference type="SAM" id="MobiDB-lite"/>
    </source>
</evidence>
<reference evidence="2" key="1">
    <citation type="submission" date="2016-04" db="EMBL/GenBank/DDBJ databases">
        <authorList>
            <person name="Calderon-Fernandez G.M.Sr."/>
        </authorList>
    </citation>
    <scope>NUCLEOTIDE SEQUENCE</scope>
    <source>
        <strain evidence="2">Int1</strain>
        <tissue evidence="2">Integument</tissue>
    </source>
</reference>
<sequence>NDSEHIFKTDTPKKRGARFIHTTEKEEDGGDTAEERKRRNFRSKRINLDDKSSLGSNGRSKHMLQLAQQGHSRINTPRRRPSVVPITYGSNWPTGPTEEWVGVRPSTPGQCLSPSILKPSSVSSPGTGIVSPPPKRKELIFWIHQFLQVYFIKKEPK</sequence>
<feature type="compositionally biased region" description="Polar residues" evidence="1">
    <location>
        <begin position="66"/>
        <end position="75"/>
    </location>
</feature>
<protein>
    <submittedName>
        <fullName evidence="2">Telomere-associated protein rif1-like protein</fullName>
    </submittedName>
</protein>
<dbReference type="AlphaFoldDB" id="A0A170UUI4"/>
<feature type="region of interest" description="Disordered" evidence="1">
    <location>
        <begin position="1"/>
        <end position="106"/>
    </location>
</feature>
<accession>A0A170UUI4</accession>
<feature type="non-terminal residue" evidence="2">
    <location>
        <position position="1"/>
    </location>
</feature>
<feature type="compositionally biased region" description="Basic and acidic residues" evidence="1">
    <location>
        <begin position="1"/>
        <end position="13"/>
    </location>
</feature>
<evidence type="ECO:0000313" key="2">
    <source>
        <dbReference type="EMBL" id="JAR96111.1"/>
    </source>
</evidence>
<organism evidence="2">
    <name type="scientific">Triatoma infestans</name>
    <name type="common">Assassin bug</name>
    <dbReference type="NCBI Taxonomy" id="30076"/>
    <lineage>
        <taxon>Eukaryota</taxon>
        <taxon>Metazoa</taxon>
        <taxon>Ecdysozoa</taxon>
        <taxon>Arthropoda</taxon>
        <taxon>Hexapoda</taxon>
        <taxon>Insecta</taxon>
        <taxon>Pterygota</taxon>
        <taxon>Neoptera</taxon>
        <taxon>Paraneoptera</taxon>
        <taxon>Hemiptera</taxon>
        <taxon>Heteroptera</taxon>
        <taxon>Panheteroptera</taxon>
        <taxon>Cimicomorpha</taxon>
        <taxon>Reduviidae</taxon>
        <taxon>Triatominae</taxon>
        <taxon>Triatoma</taxon>
    </lineage>
</organism>
<reference evidence="2" key="2">
    <citation type="journal article" date="2017" name="J. Med. Entomol.">
        <title>Transcriptome Analysis of the Triatoma infestans (Hemiptera: Reduviidae) Integument.</title>
        <authorList>
            <person name="Calderon-Fernandez G.M."/>
            <person name="Moriconi D.E."/>
            <person name="Dulbecco A.B."/>
            <person name="Juarez M.P."/>
        </authorList>
    </citation>
    <scope>NUCLEOTIDE SEQUENCE</scope>
    <source>
        <strain evidence="2">Int1</strain>
        <tissue evidence="2">Integument</tissue>
    </source>
</reference>
<name>A0A170UUI4_TRIIF</name>
<proteinExistence type="predicted"/>